<feature type="transmembrane region" description="Helical" evidence="9">
    <location>
        <begin position="189"/>
        <end position="208"/>
    </location>
</feature>
<comment type="caution">
    <text evidence="12">The sequence shown here is derived from an EMBL/GenBank/DDBJ whole genome shotgun (WGS) entry which is preliminary data.</text>
</comment>
<dbReference type="InterPro" id="IPR033480">
    <property type="entry name" value="sCache_2"/>
</dbReference>
<reference evidence="12 13" key="2">
    <citation type="journal article" date="2021" name="Int. J. Syst. Evol. Microbiol.">
        <title>Roseibium litorale sp. nov., isolated from a tidal flat sediment and proposal for the reclassification of Labrenzia polysiphoniae as Roseibium polysiphoniae comb. nov.</title>
        <authorList>
            <person name="Liu Y."/>
            <person name="Pei T."/>
            <person name="Du J."/>
            <person name="Chao M."/>
            <person name="Deng M.R."/>
            <person name="Zhu H."/>
        </authorList>
    </citation>
    <scope>NUCLEOTIDE SEQUENCE [LARGE SCALE GENOMIC DNA]</scope>
    <source>
        <strain evidence="12 13">4C16A</strain>
    </source>
</reference>
<organism evidence="12 13">
    <name type="scientific">Roseibium litorale</name>
    <dbReference type="NCBI Taxonomy" id="2803841"/>
    <lineage>
        <taxon>Bacteria</taxon>
        <taxon>Pseudomonadati</taxon>
        <taxon>Pseudomonadota</taxon>
        <taxon>Alphaproteobacteria</taxon>
        <taxon>Hyphomicrobiales</taxon>
        <taxon>Stappiaceae</taxon>
        <taxon>Roseibium</taxon>
    </lineage>
</organism>
<dbReference type="Pfam" id="PF00672">
    <property type="entry name" value="HAMP"/>
    <property type="match status" value="1"/>
</dbReference>
<evidence type="ECO:0000256" key="9">
    <source>
        <dbReference type="SAM" id="Phobius"/>
    </source>
</evidence>
<gene>
    <name evidence="12" type="ORF">IG616_21585</name>
</gene>
<sequence>MLNRIGLGVKFWLPVITLTILSIIVATVSLSALSSALFDERSKQTQSVVEVALSAADFYHKLELAGEMSTEEAQTRAKAAIASLRYDGDGYVFIYTLNGIRVISPKPELVGLSGWDTKDAKGKYQIREMIAAAKAGGGSVDYFVSRLGGEEPMRKISWAQTYEPWGWVFGTGMYVTDVQKTFWSKALQLIAIILAGGAIAVSIAYAAIRNISRPLKALTENMRQLHDGNTSIVVAETDRADEIGEMARAMEVFVQNERDRKQLEVGDAARQQKDRERAHNIQNLSGDFETQVHGLLETITSSVSDLKAASMQLSSGAEHTSERSRFVEHAAANASHNVETVSAAAEELSASVNEINRQVVTSAEVASRAATQASTTNERVRGLSEAASRIGDVVNLIQAIAEQTNLLALNATIEAARAGEAGRGFAVVAAEVKELANQTSKATEEISTQISSIQSETGAAVEAINEITETVAKINEITSTISAAVEQQGAATAEIARNVQEAAEGTNNVSLNIAEVSQAAEQTNQTSNAVSTAAQSLDQQAAALRQQIADYIGGVKANSIEAA</sequence>
<evidence type="ECO:0000256" key="7">
    <source>
        <dbReference type="ARBA" id="ARBA00029447"/>
    </source>
</evidence>
<dbReference type="EMBL" id="JACYXI010000021">
    <property type="protein sequence ID" value="MBD8894147.1"/>
    <property type="molecule type" value="Genomic_DNA"/>
</dbReference>
<evidence type="ECO:0000256" key="5">
    <source>
        <dbReference type="ARBA" id="ARBA00023136"/>
    </source>
</evidence>
<reference evidence="13" key="1">
    <citation type="submission" date="2020-09" db="EMBL/GenBank/DDBJ databases">
        <title>The genome sequence of strain Labrenzia suaedae 4C16A.</title>
        <authorList>
            <person name="Liu Y."/>
        </authorList>
    </citation>
    <scope>NUCLEOTIDE SEQUENCE [LARGE SCALE GENOMIC DNA]</scope>
    <source>
        <strain evidence="13">4C16A</strain>
    </source>
</reference>
<keyword evidence="2" id="KW-1003">Cell membrane</keyword>
<dbReference type="InterPro" id="IPR004089">
    <property type="entry name" value="MCPsignal_dom"/>
</dbReference>
<evidence type="ECO:0000256" key="4">
    <source>
        <dbReference type="ARBA" id="ARBA00022989"/>
    </source>
</evidence>
<dbReference type="Proteomes" id="UP000632063">
    <property type="component" value="Unassembled WGS sequence"/>
</dbReference>
<dbReference type="SMART" id="SM00283">
    <property type="entry name" value="MA"/>
    <property type="match status" value="1"/>
</dbReference>
<dbReference type="PANTHER" id="PTHR32089">
    <property type="entry name" value="METHYL-ACCEPTING CHEMOTAXIS PROTEIN MCPB"/>
    <property type="match status" value="1"/>
</dbReference>
<feature type="domain" description="Methyl-accepting transducer" evidence="10">
    <location>
        <begin position="302"/>
        <end position="538"/>
    </location>
</feature>
<dbReference type="SMART" id="SM00304">
    <property type="entry name" value="HAMP"/>
    <property type="match status" value="2"/>
</dbReference>
<dbReference type="CDD" id="cd06225">
    <property type="entry name" value="HAMP"/>
    <property type="match status" value="1"/>
</dbReference>
<dbReference type="InterPro" id="IPR003660">
    <property type="entry name" value="HAMP_dom"/>
</dbReference>
<keyword evidence="6 8" id="KW-0807">Transducer</keyword>
<keyword evidence="4 9" id="KW-1133">Transmembrane helix</keyword>
<dbReference type="RefSeq" id="WP_192150823.1">
    <property type="nucleotide sequence ID" value="NZ_JACYXI010000021.1"/>
</dbReference>
<dbReference type="Pfam" id="PF17200">
    <property type="entry name" value="sCache_2"/>
    <property type="match status" value="1"/>
</dbReference>
<evidence type="ECO:0000256" key="8">
    <source>
        <dbReference type="PROSITE-ProRule" id="PRU00284"/>
    </source>
</evidence>
<protein>
    <submittedName>
        <fullName evidence="12">Cache domain-containing protein</fullName>
    </submittedName>
</protein>
<dbReference type="Pfam" id="PF00015">
    <property type="entry name" value="MCPsignal"/>
    <property type="match status" value="1"/>
</dbReference>
<evidence type="ECO:0000259" key="10">
    <source>
        <dbReference type="PROSITE" id="PS50111"/>
    </source>
</evidence>
<feature type="domain" description="HAMP" evidence="11">
    <location>
        <begin position="209"/>
        <end position="262"/>
    </location>
</feature>
<dbReference type="PROSITE" id="PS50885">
    <property type="entry name" value="HAMP"/>
    <property type="match status" value="1"/>
</dbReference>
<comment type="similarity">
    <text evidence="7">Belongs to the methyl-accepting chemotaxis (MCP) protein family.</text>
</comment>
<dbReference type="Gene3D" id="6.10.340.10">
    <property type="match status" value="1"/>
</dbReference>
<evidence type="ECO:0000256" key="2">
    <source>
        <dbReference type="ARBA" id="ARBA00022475"/>
    </source>
</evidence>
<comment type="subcellular location">
    <subcellularLocation>
        <location evidence="1">Cell membrane</location>
        <topology evidence="1">Multi-pass membrane protein</topology>
    </subcellularLocation>
</comment>
<dbReference type="SUPFAM" id="SSF58104">
    <property type="entry name" value="Methyl-accepting chemotaxis protein (MCP) signaling domain"/>
    <property type="match status" value="1"/>
</dbReference>
<name>A0ABR9CVG3_9HYPH</name>
<evidence type="ECO:0000313" key="13">
    <source>
        <dbReference type="Proteomes" id="UP000632063"/>
    </source>
</evidence>
<evidence type="ECO:0000313" key="12">
    <source>
        <dbReference type="EMBL" id="MBD8894147.1"/>
    </source>
</evidence>
<keyword evidence="13" id="KW-1185">Reference proteome</keyword>
<proteinExistence type="inferred from homology"/>
<evidence type="ECO:0000256" key="6">
    <source>
        <dbReference type="ARBA" id="ARBA00023224"/>
    </source>
</evidence>
<evidence type="ECO:0000256" key="3">
    <source>
        <dbReference type="ARBA" id="ARBA00022692"/>
    </source>
</evidence>
<feature type="transmembrane region" description="Helical" evidence="9">
    <location>
        <begin position="12"/>
        <end position="38"/>
    </location>
</feature>
<dbReference type="Gene3D" id="1.10.287.950">
    <property type="entry name" value="Methyl-accepting chemotaxis protein"/>
    <property type="match status" value="1"/>
</dbReference>
<accession>A0ABR9CVG3</accession>
<dbReference type="PROSITE" id="PS50111">
    <property type="entry name" value="CHEMOTAXIS_TRANSDUC_2"/>
    <property type="match status" value="1"/>
</dbReference>
<dbReference type="PRINTS" id="PR00260">
    <property type="entry name" value="CHEMTRNSDUCR"/>
</dbReference>
<evidence type="ECO:0000256" key="1">
    <source>
        <dbReference type="ARBA" id="ARBA00004651"/>
    </source>
</evidence>
<dbReference type="SMART" id="SM01049">
    <property type="entry name" value="Cache_2"/>
    <property type="match status" value="1"/>
</dbReference>
<keyword evidence="3 9" id="KW-0812">Transmembrane</keyword>
<keyword evidence="5 9" id="KW-0472">Membrane</keyword>
<dbReference type="PANTHER" id="PTHR32089:SF112">
    <property type="entry name" value="LYSOZYME-LIKE PROTEIN-RELATED"/>
    <property type="match status" value="1"/>
</dbReference>
<dbReference type="InterPro" id="IPR004090">
    <property type="entry name" value="Chemotax_Me-accpt_rcpt"/>
</dbReference>
<evidence type="ECO:0000259" key="11">
    <source>
        <dbReference type="PROSITE" id="PS50885"/>
    </source>
</evidence>
<dbReference type="Gene3D" id="3.30.450.20">
    <property type="entry name" value="PAS domain"/>
    <property type="match status" value="1"/>
</dbReference>